<name>A0A5B8M8K0_9MICO</name>
<feature type="transmembrane region" description="Helical" evidence="6">
    <location>
        <begin position="332"/>
        <end position="354"/>
    </location>
</feature>
<feature type="transmembrane region" description="Helical" evidence="6">
    <location>
        <begin position="213"/>
        <end position="234"/>
    </location>
</feature>
<protein>
    <submittedName>
        <fullName evidence="8">MFS transporter</fullName>
    </submittedName>
</protein>
<dbReference type="GO" id="GO:0005886">
    <property type="term" value="C:plasma membrane"/>
    <property type="evidence" value="ECO:0007669"/>
    <property type="project" value="UniProtKB-SubCell"/>
</dbReference>
<keyword evidence="3 6" id="KW-0812">Transmembrane</keyword>
<dbReference type="InterPro" id="IPR050189">
    <property type="entry name" value="MFS_Efflux_Transporters"/>
</dbReference>
<dbReference type="PANTHER" id="PTHR43124:SF5">
    <property type="entry name" value="PURINE RIBONUCLEOSIDE EFFLUX PUMP NEPI"/>
    <property type="match status" value="1"/>
</dbReference>
<dbReference type="InterPro" id="IPR020846">
    <property type="entry name" value="MFS_dom"/>
</dbReference>
<dbReference type="KEGG" id="huw:FPZ11_18615"/>
<dbReference type="SUPFAM" id="SSF103473">
    <property type="entry name" value="MFS general substrate transporter"/>
    <property type="match status" value="1"/>
</dbReference>
<dbReference type="GO" id="GO:0022857">
    <property type="term" value="F:transmembrane transporter activity"/>
    <property type="evidence" value="ECO:0007669"/>
    <property type="project" value="InterPro"/>
</dbReference>
<feature type="transmembrane region" description="Helical" evidence="6">
    <location>
        <begin position="246"/>
        <end position="264"/>
    </location>
</feature>
<keyword evidence="2" id="KW-1003">Cell membrane</keyword>
<feature type="transmembrane region" description="Helical" evidence="6">
    <location>
        <begin position="271"/>
        <end position="291"/>
    </location>
</feature>
<feature type="transmembrane region" description="Helical" evidence="6">
    <location>
        <begin position="172"/>
        <end position="193"/>
    </location>
</feature>
<gene>
    <name evidence="8" type="ORF">FPZ11_18615</name>
</gene>
<keyword evidence="5 6" id="KW-0472">Membrane</keyword>
<feature type="transmembrane region" description="Helical" evidence="6">
    <location>
        <begin position="54"/>
        <end position="76"/>
    </location>
</feature>
<dbReference type="PANTHER" id="PTHR43124">
    <property type="entry name" value="PURINE EFFLUX PUMP PBUE"/>
    <property type="match status" value="1"/>
</dbReference>
<evidence type="ECO:0000259" key="7">
    <source>
        <dbReference type="PROSITE" id="PS50850"/>
    </source>
</evidence>
<accession>A0A5B8M8K0</accession>
<dbReference type="RefSeq" id="WP_146322495.1">
    <property type="nucleotide sequence ID" value="NZ_CP042305.1"/>
</dbReference>
<dbReference type="Pfam" id="PF07690">
    <property type="entry name" value="MFS_1"/>
    <property type="match status" value="1"/>
</dbReference>
<feature type="transmembrane region" description="Helical" evidence="6">
    <location>
        <begin position="142"/>
        <end position="166"/>
    </location>
</feature>
<keyword evidence="4 6" id="KW-1133">Transmembrane helix</keyword>
<dbReference type="CDD" id="cd17324">
    <property type="entry name" value="MFS_NepI_like"/>
    <property type="match status" value="1"/>
</dbReference>
<feature type="transmembrane region" description="Helical" evidence="6">
    <location>
        <begin position="297"/>
        <end position="320"/>
    </location>
</feature>
<feature type="domain" description="Major facilitator superfamily (MFS) profile" evidence="7">
    <location>
        <begin position="17"/>
        <end position="384"/>
    </location>
</feature>
<reference evidence="8 9" key="1">
    <citation type="submission" date="2019-07" db="EMBL/GenBank/DDBJ databases">
        <title>Full genome sequence of Humibacter sp. WJ7-1.</title>
        <authorList>
            <person name="Im W.-T."/>
        </authorList>
    </citation>
    <scope>NUCLEOTIDE SEQUENCE [LARGE SCALE GENOMIC DNA]</scope>
    <source>
        <strain evidence="8 9">WJ7-1</strain>
    </source>
</reference>
<evidence type="ECO:0000256" key="5">
    <source>
        <dbReference type="ARBA" id="ARBA00023136"/>
    </source>
</evidence>
<evidence type="ECO:0000256" key="2">
    <source>
        <dbReference type="ARBA" id="ARBA00022475"/>
    </source>
</evidence>
<keyword evidence="9" id="KW-1185">Reference proteome</keyword>
<comment type="subcellular location">
    <subcellularLocation>
        <location evidence="1">Cell membrane</location>
        <topology evidence="1">Multi-pass membrane protein</topology>
    </subcellularLocation>
</comment>
<feature type="transmembrane region" description="Helical" evidence="6">
    <location>
        <begin position="108"/>
        <end position="130"/>
    </location>
</feature>
<evidence type="ECO:0000256" key="3">
    <source>
        <dbReference type="ARBA" id="ARBA00022692"/>
    </source>
</evidence>
<dbReference type="EMBL" id="CP042305">
    <property type="protein sequence ID" value="QDZ16491.1"/>
    <property type="molecule type" value="Genomic_DNA"/>
</dbReference>
<organism evidence="8 9">
    <name type="scientific">Humibacter ginsenosidimutans</name>
    <dbReference type="NCBI Taxonomy" id="2599293"/>
    <lineage>
        <taxon>Bacteria</taxon>
        <taxon>Bacillati</taxon>
        <taxon>Actinomycetota</taxon>
        <taxon>Actinomycetes</taxon>
        <taxon>Micrococcales</taxon>
        <taxon>Microbacteriaceae</taxon>
        <taxon>Humibacter</taxon>
    </lineage>
</organism>
<feature type="transmembrane region" description="Helical" evidence="6">
    <location>
        <begin position="360"/>
        <end position="382"/>
    </location>
</feature>
<evidence type="ECO:0000313" key="8">
    <source>
        <dbReference type="EMBL" id="QDZ16491.1"/>
    </source>
</evidence>
<dbReference type="InterPro" id="IPR036259">
    <property type="entry name" value="MFS_trans_sf"/>
</dbReference>
<evidence type="ECO:0000313" key="9">
    <source>
        <dbReference type="Proteomes" id="UP000320216"/>
    </source>
</evidence>
<evidence type="ECO:0000256" key="1">
    <source>
        <dbReference type="ARBA" id="ARBA00004651"/>
    </source>
</evidence>
<evidence type="ECO:0000256" key="4">
    <source>
        <dbReference type="ARBA" id="ARBA00022989"/>
    </source>
</evidence>
<dbReference type="Gene3D" id="1.20.1250.20">
    <property type="entry name" value="MFS general substrate transporter like domains"/>
    <property type="match status" value="1"/>
</dbReference>
<evidence type="ECO:0000256" key="6">
    <source>
        <dbReference type="SAM" id="Phobius"/>
    </source>
</evidence>
<dbReference type="PROSITE" id="PS50850">
    <property type="entry name" value="MFS"/>
    <property type="match status" value="1"/>
</dbReference>
<feature type="transmembrane region" description="Helical" evidence="6">
    <location>
        <begin position="83"/>
        <end position="102"/>
    </location>
</feature>
<sequence>MTTLRDHRSATRSGWKPVIALSLGIATVVASEFLPASVLPDLSRGLGISEGMAGLAVAATAVAGAVTAPSIALVLPRTDRRRVLTLLLLIATASNIVVAIAPDFALLLTARVLLGIALAGYWSFAFPAGVRAMPGRDHVVSTALAFGVSVATVVGVPVASLVSGALGWRTTFAAAAVLCALAALSLVLTLPSVPAHPSAGSAMLGRAVRTPRLVLGSVLVALSVLGNFVAYPYIRVAVAGIAPNAAGWLLLCWGLGAMLGNLLAGRMAGRLRMLVASAPLLLAVGLVLTATAQSLPLLVVAVVIWGVAFNALPVATQLWMARAEPELAESALSLQVMAFQLAITIGAVIGGVLLDSYGVSTALIVGAVVAIAASAGFAALPAPSSPLARTRS</sequence>
<dbReference type="Proteomes" id="UP000320216">
    <property type="component" value="Chromosome"/>
</dbReference>
<dbReference type="AlphaFoldDB" id="A0A5B8M8K0"/>
<dbReference type="OrthoDB" id="9814237at2"/>
<dbReference type="InterPro" id="IPR011701">
    <property type="entry name" value="MFS"/>
</dbReference>
<proteinExistence type="predicted"/>